<comment type="similarity">
    <text evidence="1">Belongs to the bacterial ribosomal protein bL34 family.</text>
</comment>
<keyword evidence="2" id="KW-0689">Ribosomal protein</keyword>
<protein>
    <recommendedName>
        <fullName evidence="4">Large ribosomal subunit protein bL34m</fullName>
    </recommendedName>
    <alternativeName>
        <fullName evidence="5">39S ribosomal protein L34, mitochondrial</fullName>
    </alternativeName>
</protein>
<keyword evidence="3" id="KW-0687">Ribonucleoprotein</keyword>
<dbReference type="PROSITE" id="PS51257">
    <property type="entry name" value="PROKAR_LIPOPROTEIN"/>
    <property type="match status" value="1"/>
</dbReference>
<dbReference type="AlphaFoldDB" id="A0A1B6H5K7"/>
<proteinExistence type="inferred from homology"/>
<evidence type="ECO:0000256" key="3">
    <source>
        <dbReference type="ARBA" id="ARBA00023274"/>
    </source>
</evidence>
<dbReference type="PANTHER" id="PTHR14503">
    <property type="entry name" value="MITOCHONDRIAL RIBOSOMAL PROTEIN 34 FAMILY MEMBER"/>
    <property type="match status" value="1"/>
</dbReference>
<reference evidence="6" key="1">
    <citation type="submission" date="2015-11" db="EMBL/GenBank/DDBJ databases">
        <title>De novo transcriptome assembly of four potential Pierce s Disease insect vectors from Arizona vineyards.</title>
        <authorList>
            <person name="Tassone E.E."/>
        </authorList>
    </citation>
    <scope>NUCLEOTIDE SEQUENCE</scope>
</reference>
<dbReference type="GO" id="GO:0005762">
    <property type="term" value="C:mitochondrial large ribosomal subunit"/>
    <property type="evidence" value="ECO:0007669"/>
    <property type="project" value="TreeGrafter"/>
</dbReference>
<evidence type="ECO:0000256" key="1">
    <source>
        <dbReference type="ARBA" id="ARBA00010111"/>
    </source>
</evidence>
<evidence type="ECO:0000256" key="2">
    <source>
        <dbReference type="ARBA" id="ARBA00022980"/>
    </source>
</evidence>
<organism evidence="6">
    <name type="scientific">Homalodisca liturata</name>
    <dbReference type="NCBI Taxonomy" id="320908"/>
    <lineage>
        <taxon>Eukaryota</taxon>
        <taxon>Metazoa</taxon>
        <taxon>Ecdysozoa</taxon>
        <taxon>Arthropoda</taxon>
        <taxon>Hexapoda</taxon>
        <taxon>Insecta</taxon>
        <taxon>Pterygota</taxon>
        <taxon>Neoptera</taxon>
        <taxon>Paraneoptera</taxon>
        <taxon>Hemiptera</taxon>
        <taxon>Auchenorrhyncha</taxon>
        <taxon>Membracoidea</taxon>
        <taxon>Cicadellidae</taxon>
        <taxon>Cicadellinae</taxon>
        <taxon>Proconiini</taxon>
        <taxon>Homalodisca</taxon>
    </lineage>
</organism>
<dbReference type="Gene3D" id="1.10.287.3980">
    <property type="match status" value="1"/>
</dbReference>
<evidence type="ECO:0000256" key="5">
    <source>
        <dbReference type="ARBA" id="ARBA00035434"/>
    </source>
</evidence>
<evidence type="ECO:0000256" key="4">
    <source>
        <dbReference type="ARBA" id="ARBA00035274"/>
    </source>
</evidence>
<name>A0A1B6H5K7_9HEMI</name>
<accession>A0A1B6H5K7</accession>
<dbReference type="GO" id="GO:0003735">
    <property type="term" value="F:structural constituent of ribosome"/>
    <property type="evidence" value="ECO:0007669"/>
    <property type="project" value="InterPro"/>
</dbReference>
<evidence type="ECO:0000313" key="6">
    <source>
        <dbReference type="EMBL" id="JAS69947.1"/>
    </source>
</evidence>
<dbReference type="EMBL" id="GECU01037759">
    <property type="protein sequence ID" value="JAS69947.1"/>
    <property type="molecule type" value="Transcribed_RNA"/>
</dbReference>
<sequence length="117" mass="13321">MYFLRSVFPSIKQVLSVHQSMPTMSYIGQACWRNGFHSVANTAQCSSILSRLNGLTGSGAPGGSWSLISVRNNIRNNFPRPSEVKRQRLNFWNRMKTRGGRAVLMRRYLKGRHVLSH</sequence>
<dbReference type="GO" id="GO:0006412">
    <property type="term" value="P:translation"/>
    <property type="evidence" value="ECO:0007669"/>
    <property type="project" value="InterPro"/>
</dbReference>
<dbReference type="Pfam" id="PF00468">
    <property type="entry name" value="Ribosomal_L34"/>
    <property type="match status" value="1"/>
</dbReference>
<dbReference type="InterPro" id="IPR000271">
    <property type="entry name" value="Ribosomal_bL34"/>
</dbReference>
<dbReference type="PANTHER" id="PTHR14503:SF4">
    <property type="entry name" value="LARGE RIBOSOMAL SUBUNIT PROTEIN BL34M"/>
    <property type="match status" value="1"/>
</dbReference>
<gene>
    <name evidence="6" type="ORF">g.7842</name>
</gene>